<organism evidence="9 10">
    <name type="scientific">Mycolicibacterium sarraceniae</name>
    <dbReference type="NCBI Taxonomy" id="1534348"/>
    <lineage>
        <taxon>Bacteria</taxon>
        <taxon>Bacillati</taxon>
        <taxon>Actinomycetota</taxon>
        <taxon>Actinomycetes</taxon>
        <taxon>Mycobacteriales</taxon>
        <taxon>Mycobacteriaceae</taxon>
        <taxon>Mycolicibacterium</taxon>
    </lineage>
</organism>
<dbReference type="KEGG" id="msar:MSAR_41280"/>
<accession>A0A7I7SVE5</accession>
<keyword evidence="10" id="KW-1185">Reference proteome</keyword>
<dbReference type="AlphaFoldDB" id="A0A7I7SVE5"/>
<evidence type="ECO:0000256" key="6">
    <source>
        <dbReference type="ARBA" id="ARBA00023002"/>
    </source>
</evidence>
<evidence type="ECO:0000313" key="9">
    <source>
        <dbReference type="EMBL" id="BBY60992.1"/>
    </source>
</evidence>
<evidence type="ECO:0000313" key="10">
    <source>
        <dbReference type="Proteomes" id="UP000466445"/>
    </source>
</evidence>
<keyword evidence="4" id="KW-0274">FAD</keyword>
<proteinExistence type="inferred from homology"/>
<keyword evidence="5" id="KW-0521">NADP</keyword>
<comment type="similarity">
    <text evidence="2">Belongs to the FAD-binding monooxygenase family.</text>
</comment>
<evidence type="ECO:0008006" key="11">
    <source>
        <dbReference type="Google" id="ProtNLM"/>
    </source>
</evidence>
<comment type="cofactor">
    <cofactor evidence="1">
        <name>FAD</name>
        <dbReference type="ChEBI" id="CHEBI:57692"/>
    </cofactor>
</comment>
<dbReference type="InterPro" id="IPR036188">
    <property type="entry name" value="FAD/NAD-bd_sf"/>
</dbReference>
<dbReference type="InterPro" id="IPR050775">
    <property type="entry name" value="FAD-binding_Monooxygenases"/>
</dbReference>
<evidence type="ECO:0000256" key="7">
    <source>
        <dbReference type="ARBA" id="ARBA00023033"/>
    </source>
</evidence>
<evidence type="ECO:0000256" key="4">
    <source>
        <dbReference type="ARBA" id="ARBA00022827"/>
    </source>
</evidence>
<gene>
    <name evidence="9" type="ORF">MSAR_41280</name>
</gene>
<dbReference type="Proteomes" id="UP000466445">
    <property type="component" value="Chromosome"/>
</dbReference>
<dbReference type="PANTHER" id="PTHR43098">
    <property type="entry name" value="L-ORNITHINE N(5)-MONOOXYGENASE-RELATED"/>
    <property type="match status" value="1"/>
</dbReference>
<evidence type="ECO:0000256" key="3">
    <source>
        <dbReference type="ARBA" id="ARBA00022630"/>
    </source>
</evidence>
<dbReference type="Gene3D" id="3.50.50.60">
    <property type="entry name" value="FAD/NAD(P)-binding domain"/>
    <property type="match status" value="3"/>
</dbReference>
<keyword evidence="7" id="KW-0503">Monooxygenase</keyword>
<name>A0A7I7SVE5_9MYCO</name>
<feature type="region of interest" description="Disordered" evidence="8">
    <location>
        <begin position="167"/>
        <end position="188"/>
    </location>
</feature>
<protein>
    <recommendedName>
        <fullName evidence="11">Monooxygenase</fullName>
    </recommendedName>
</protein>
<dbReference type="SUPFAM" id="SSF51905">
    <property type="entry name" value="FAD/NAD(P)-binding domain"/>
    <property type="match status" value="2"/>
</dbReference>
<dbReference type="PANTHER" id="PTHR43098:SF3">
    <property type="entry name" value="L-ORNITHINE N(5)-MONOOXYGENASE-RELATED"/>
    <property type="match status" value="1"/>
</dbReference>
<keyword evidence="6" id="KW-0560">Oxidoreductase</keyword>
<evidence type="ECO:0000256" key="1">
    <source>
        <dbReference type="ARBA" id="ARBA00001974"/>
    </source>
</evidence>
<dbReference type="EMBL" id="AP022595">
    <property type="protein sequence ID" value="BBY60992.1"/>
    <property type="molecule type" value="Genomic_DNA"/>
</dbReference>
<dbReference type="GO" id="GO:0016709">
    <property type="term" value="F:oxidoreductase activity, acting on paired donors, with incorporation or reduction of molecular oxygen, NAD(P)H as one donor, and incorporation of one atom of oxygen"/>
    <property type="evidence" value="ECO:0007669"/>
    <property type="project" value="UniProtKB-ARBA"/>
</dbReference>
<evidence type="ECO:0000256" key="5">
    <source>
        <dbReference type="ARBA" id="ARBA00022857"/>
    </source>
</evidence>
<evidence type="ECO:0000256" key="8">
    <source>
        <dbReference type="SAM" id="MobiDB-lite"/>
    </source>
</evidence>
<reference evidence="9 10" key="1">
    <citation type="journal article" date="2019" name="Emerg. Microbes Infect.">
        <title>Comprehensive subspecies identification of 175 nontuberculous mycobacteria species based on 7547 genomic profiles.</title>
        <authorList>
            <person name="Matsumoto Y."/>
            <person name="Kinjo T."/>
            <person name="Motooka D."/>
            <person name="Nabeya D."/>
            <person name="Jung N."/>
            <person name="Uechi K."/>
            <person name="Horii T."/>
            <person name="Iida T."/>
            <person name="Fujita J."/>
            <person name="Nakamura S."/>
        </authorList>
    </citation>
    <scope>NUCLEOTIDE SEQUENCE [LARGE SCALE GENOMIC DNA]</scope>
    <source>
        <strain evidence="9 10">JCM 30395</strain>
    </source>
</reference>
<sequence length="188" mass="19734">MATGALSSAITPAFEGLEVFGGEIYHTAQWPHEGMDFTGRRVAVIGTGSSGIQSIAIIAEQAHVDLDAIVFATGFHALTGSLGTIDTVGRGRELPRDDWAHGPRSYLGLGDDGFPNLFVVTGPGAPAVLANMVLHAESHVEWIAEAIGYLEAHGYAASSRCRMPSRIGSPNSISAPRPPCSRKPTRGT</sequence>
<keyword evidence="3" id="KW-0285">Flavoprotein</keyword>
<evidence type="ECO:0000256" key="2">
    <source>
        <dbReference type="ARBA" id="ARBA00010139"/>
    </source>
</evidence>